<dbReference type="Proteomes" id="UP001596028">
    <property type="component" value="Unassembled WGS sequence"/>
</dbReference>
<accession>A0ABV9FL59</accession>
<dbReference type="InterPro" id="IPR001119">
    <property type="entry name" value="SLH_dom"/>
</dbReference>
<evidence type="ECO:0000313" key="4">
    <source>
        <dbReference type="EMBL" id="MFC4601735.1"/>
    </source>
</evidence>
<sequence length="932" mass="97333">MRKSLIMALVALLVGLPLMGAGLEKARAGEVEEDGSPEKPYLVRTDEDLYRVREDLNASYRLAADIDLSAYSNWEPIGNSVSPFRGTFDGANYTISGMTIDSDDDYIGLFGQTAGDSVTIQNVRLVDVNITSQSTTVQVGGLVGVATRGRITNNSVTGEIKGQASSAGGLVGQLSTFATIEKSSSSVRLTFNSGWVGGLAGSLTSGASIEQSYATGDVFVSGSGYGGGLAGYLHGDRIVESYASGNVTATGTAASGGLVGEWYYGDITNSYASGSISSASGSAGGLVGENTMSPLFSVPIESSYWNSDSNPGLTTIGGEPGSAEAISEDELKNLVNYAGWETAYWGIRQGISYPYLKAFSPVVQVAPLLAAYSTNSGFNALKISGSIRDGSIGEPLAVGYVIRNAVNATVTSAVYATVATGEDQTFHFSATLNEDDYPEGTYTITVIGEDTVAANGQEQIFTFEVDSTAPVISLTGSDLMELQRGDAFTDPGATASDNLDGDVTGAIVSSGTVDTTQPGTYTLAYQVTDAVGNTATATRTVIVYNSFFPQLLLNGLHTMQVEVGGAFTDPGASASDERDDDITGQIEIIGSVDTGRVGSYSIEYRVTNSLGYRISTSRIVEVVDTAPPVLTLLGANPMRIQVGSTFTDPGATAYDVGDGDLTADITVSGSVYANQVGTYMLTYRVQDSSGNAATDAVRTVNVVRASSSSGGDPTGGGPSGGGPSGGGPSGGDPNEEPAGEDGAGNPIPPVPGCPFTDLEKHWAKSDICEAAELGIVEGVNAYVFKPNADVTRTEFAVMLLRALRIETDEEAGAVPFNDRDRIPRWADQAIRTAVAKGILEGYPDGTLRPLQTVNRSEMAAMVVKAVKWKAGNKGDVRFSDETSIPAWAEDYVEAARERGVLTGRDGNRFVPYGLTTRSEAAVVLLRLWKVLY</sequence>
<dbReference type="Gene3D" id="2.160.20.110">
    <property type="match status" value="1"/>
</dbReference>
<reference evidence="5" key="1">
    <citation type="journal article" date="2019" name="Int. J. Syst. Evol. Microbiol.">
        <title>The Global Catalogue of Microorganisms (GCM) 10K type strain sequencing project: providing services to taxonomists for standard genome sequencing and annotation.</title>
        <authorList>
            <consortium name="The Broad Institute Genomics Platform"/>
            <consortium name="The Broad Institute Genome Sequencing Center for Infectious Disease"/>
            <person name="Wu L."/>
            <person name="Ma J."/>
        </authorList>
    </citation>
    <scope>NUCLEOTIDE SEQUENCE [LARGE SCALE GENOMIC DNA]</scope>
    <source>
        <strain evidence="5">CCUG 49571</strain>
    </source>
</reference>
<dbReference type="EMBL" id="JBHSEP010000030">
    <property type="protein sequence ID" value="MFC4601735.1"/>
    <property type="molecule type" value="Genomic_DNA"/>
</dbReference>
<evidence type="ECO:0000259" key="3">
    <source>
        <dbReference type="PROSITE" id="PS51272"/>
    </source>
</evidence>
<dbReference type="PANTHER" id="PTHR15127:SF32">
    <property type="entry name" value="HEAVYWEIGHT, ISOFORM A"/>
    <property type="match status" value="1"/>
</dbReference>
<dbReference type="InterPro" id="IPR032179">
    <property type="entry name" value="Cry22Aa_Ig-like"/>
</dbReference>
<feature type="region of interest" description="Disordered" evidence="2">
    <location>
        <begin position="704"/>
        <end position="756"/>
    </location>
</feature>
<feature type="domain" description="SLH" evidence="3">
    <location>
        <begin position="750"/>
        <end position="812"/>
    </location>
</feature>
<keyword evidence="1" id="KW-0727">SH2 domain</keyword>
<evidence type="ECO:0000256" key="2">
    <source>
        <dbReference type="SAM" id="MobiDB-lite"/>
    </source>
</evidence>
<keyword evidence="5" id="KW-1185">Reference proteome</keyword>
<organism evidence="4 5">
    <name type="scientific">Cohnella hongkongensis</name>
    <dbReference type="NCBI Taxonomy" id="178337"/>
    <lineage>
        <taxon>Bacteria</taxon>
        <taxon>Bacillati</taxon>
        <taxon>Bacillota</taxon>
        <taxon>Bacilli</taxon>
        <taxon>Bacillales</taxon>
        <taxon>Paenibacillaceae</taxon>
        <taxon>Cohnella</taxon>
    </lineage>
</organism>
<feature type="domain" description="SLH" evidence="3">
    <location>
        <begin position="813"/>
        <end position="876"/>
    </location>
</feature>
<dbReference type="Pfam" id="PF07581">
    <property type="entry name" value="Glug"/>
    <property type="match status" value="1"/>
</dbReference>
<dbReference type="Gene3D" id="2.60.40.10">
    <property type="entry name" value="Immunoglobulins"/>
    <property type="match status" value="3"/>
</dbReference>
<dbReference type="Pfam" id="PF16403">
    <property type="entry name" value="Bact_surface_Ig-like"/>
    <property type="match status" value="3"/>
</dbReference>
<gene>
    <name evidence="4" type="ORF">ACFO3S_26085</name>
</gene>
<dbReference type="PANTHER" id="PTHR15127">
    <property type="entry name" value="HEAVYWEIGHT, ISOFORM A"/>
    <property type="match status" value="1"/>
</dbReference>
<proteinExistence type="predicted"/>
<feature type="domain" description="SLH" evidence="3">
    <location>
        <begin position="878"/>
        <end position="932"/>
    </location>
</feature>
<evidence type="ECO:0000256" key="1">
    <source>
        <dbReference type="ARBA" id="ARBA00022999"/>
    </source>
</evidence>
<protein>
    <submittedName>
        <fullName evidence="4">Immunoglobulin-like domain-containing protein</fullName>
    </submittedName>
</protein>
<dbReference type="InterPro" id="IPR051846">
    <property type="entry name" value="SH2_domain_adapters"/>
</dbReference>
<comment type="caution">
    <text evidence="4">The sequence shown here is derived from an EMBL/GenBank/DDBJ whole genome shotgun (WGS) entry which is preliminary data.</text>
</comment>
<evidence type="ECO:0000313" key="5">
    <source>
        <dbReference type="Proteomes" id="UP001596028"/>
    </source>
</evidence>
<dbReference type="InterPro" id="IPR013783">
    <property type="entry name" value="Ig-like_fold"/>
</dbReference>
<dbReference type="InterPro" id="IPR011493">
    <property type="entry name" value="GLUG"/>
</dbReference>
<name>A0ABV9FL59_9BACL</name>
<dbReference type="PROSITE" id="PS51272">
    <property type="entry name" value="SLH"/>
    <property type="match status" value="3"/>
</dbReference>
<feature type="compositionally biased region" description="Gly residues" evidence="2">
    <location>
        <begin position="712"/>
        <end position="730"/>
    </location>
</feature>
<dbReference type="RefSeq" id="WP_378102200.1">
    <property type="nucleotide sequence ID" value="NZ_JBHSEP010000030.1"/>
</dbReference>
<dbReference type="Pfam" id="PF00395">
    <property type="entry name" value="SLH"/>
    <property type="match status" value="3"/>
</dbReference>